<protein>
    <submittedName>
        <fullName evidence="1">Uncharacterized protein</fullName>
    </submittedName>
</protein>
<dbReference type="AlphaFoldDB" id="A0A829HY15"/>
<proteinExistence type="predicted"/>
<gene>
    <name evidence="1" type="ORF">J108_08175</name>
</gene>
<name>A0A829HY15_9MYCO</name>
<reference evidence="1 2" key="1">
    <citation type="journal article" date="2013" name="Genome Announc.">
        <title>Genome Sequence of an Epidemic Isolate of Mycobacterium abscessus subsp. bolletii from Rio de Janeiro, Brazil.</title>
        <authorList>
            <person name="Davidson R.M."/>
            <person name="Reynolds P.R."/>
            <person name="Farias-Hesson E."/>
            <person name="Duarte R.S."/>
            <person name="Jackson M."/>
            <person name="Strong M."/>
        </authorList>
    </citation>
    <scope>NUCLEOTIDE SEQUENCE [LARGE SCALE GENOMIC DNA]</scope>
    <source>
        <strain evidence="1 2">CRM-0020</strain>
    </source>
</reference>
<sequence length="37" mass="4199">MIMTFLVQYRRVKSDPEKGKQIGDSSICALDQQIVLS</sequence>
<organism evidence="1 2">
    <name type="scientific">Mycobacteroides abscessus subsp. bolletii CRM-0020</name>
    <dbReference type="NCBI Taxonomy" id="1306401"/>
    <lineage>
        <taxon>Bacteria</taxon>
        <taxon>Bacillati</taxon>
        <taxon>Actinomycetota</taxon>
        <taxon>Actinomycetes</taxon>
        <taxon>Mycobacteriales</taxon>
        <taxon>Mycobacteriaceae</taxon>
        <taxon>Mycobacteroides</taxon>
        <taxon>Mycobacteroides abscessus</taxon>
    </lineage>
</organism>
<dbReference type="EMBL" id="ATFQ01000015">
    <property type="protein sequence ID" value="EPQ24412.1"/>
    <property type="molecule type" value="Genomic_DNA"/>
</dbReference>
<evidence type="ECO:0000313" key="1">
    <source>
        <dbReference type="EMBL" id="EPQ24412.1"/>
    </source>
</evidence>
<evidence type="ECO:0000313" key="2">
    <source>
        <dbReference type="Proteomes" id="UP000014969"/>
    </source>
</evidence>
<accession>A0A829HY15</accession>
<dbReference type="Proteomes" id="UP000014969">
    <property type="component" value="Unassembled WGS sequence"/>
</dbReference>
<comment type="caution">
    <text evidence="1">The sequence shown here is derived from an EMBL/GenBank/DDBJ whole genome shotgun (WGS) entry which is preliminary data.</text>
</comment>